<keyword evidence="12" id="KW-1185">Reference proteome</keyword>
<evidence type="ECO:0000256" key="1">
    <source>
        <dbReference type="ARBA" id="ARBA00002869"/>
    </source>
</evidence>
<evidence type="ECO:0000313" key="11">
    <source>
        <dbReference type="EMBL" id="KNY28005.1"/>
    </source>
</evidence>
<dbReference type="GO" id="GO:0006782">
    <property type="term" value="P:protoporphyrinogen IX biosynthetic process"/>
    <property type="evidence" value="ECO:0007669"/>
    <property type="project" value="UniProtKB-UniRule"/>
</dbReference>
<dbReference type="PRINTS" id="PR00151">
    <property type="entry name" value="PORPHBDMNASE"/>
</dbReference>
<evidence type="ECO:0000256" key="3">
    <source>
        <dbReference type="ARBA" id="ARBA00005638"/>
    </source>
</evidence>
<dbReference type="Gene3D" id="3.30.160.40">
    <property type="entry name" value="Porphobilinogen deaminase, C-terminal domain"/>
    <property type="match status" value="1"/>
</dbReference>
<sequence>MRKIIRVGTRTSELAITQTNWVIEKLKENYPDLEFELVGITTKGDMILDRSLDKIGGKGLFINELENALLNNSIDMAVHSMKDMPAKLPDELVIGAIPKREDPRDILVSLEGKALKDLQKGSVIGTGSVRREVQILELRPDLNTKPIRGNVPTRLNKLMEHQFDAIVLAMAGLKRLGLEDKVTEIFSHEEMVPAVGQGALGIEVRKGDELHELLKVINDEDSEICINAERAFLQRLNGSCSTPLGAYAHICGDYIKIYGMLAEDDKTDPRKAFIEGKKENFEELGLKLADMLQAGGKYD</sequence>
<dbReference type="EMBL" id="LGTC01000001">
    <property type="protein sequence ID" value="KNY28005.1"/>
    <property type="molecule type" value="Genomic_DNA"/>
</dbReference>
<reference evidence="12" key="1">
    <citation type="submission" date="2015-07" db="EMBL/GenBank/DDBJ databases">
        <title>Near-Complete Genome Sequence of the Cellulolytic Bacterium Bacteroides (Pseudobacteroides) cellulosolvens ATCC 35603.</title>
        <authorList>
            <person name="Dassa B."/>
            <person name="Utturkar S.M."/>
            <person name="Klingeman D.M."/>
            <person name="Hurt R.A."/>
            <person name="Keller M."/>
            <person name="Xu J."/>
            <person name="Reddy Y.H.K."/>
            <person name="Borovok I."/>
            <person name="Grinberg I.R."/>
            <person name="Lamed R."/>
            <person name="Zhivin O."/>
            <person name="Bayer E.A."/>
            <person name="Brown S.D."/>
        </authorList>
    </citation>
    <scope>NUCLEOTIDE SEQUENCE [LARGE SCALE GENOMIC DNA]</scope>
    <source>
        <strain evidence="12">DSM 2933</strain>
    </source>
</reference>
<dbReference type="SUPFAM" id="SSF54782">
    <property type="entry name" value="Porphobilinogen deaminase (hydroxymethylbilane synthase), C-terminal domain"/>
    <property type="match status" value="1"/>
</dbReference>
<comment type="catalytic activity">
    <reaction evidence="7 8">
        <text>4 porphobilinogen + H2O = hydroxymethylbilane + 4 NH4(+)</text>
        <dbReference type="Rhea" id="RHEA:13185"/>
        <dbReference type="ChEBI" id="CHEBI:15377"/>
        <dbReference type="ChEBI" id="CHEBI:28938"/>
        <dbReference type="ChEBI" id="CHEBI:57845"/>
        <dbReference type="ChEBI" id="CHEBI:58126"/>
        <dbReference type="EC" id="2.5.1.61"/>
    </reaction>
</comment>
<evidence type="ECO:0000256" key="8">
    <source>
        <dbReference type="HAMAP-Rule" id="MF_00260"/>
    </source>
</evidence>
<proteinExistence type="inferred from homology"/>
<dbReference type="GO" id="GO:0005737">
    <property type="term" value="C:cytoplasm"/>
    <property type="evidence" value="ECO:0007669"/>
    <property type="project" value="UniProtKB-UniRule"/>
</dbReference>
<dbReference type="PANTHER" id="PTHR11557:SF0">
    <property type="entry name" value="PORPHOBILINOGEN DEAMINASE"/>
    <property type="match status" value="1"/>
</dbReference>
<evidence type="ECO:0000256" key="5">
    <source>
        <dbReference type="ARBA" id="ARBA00022679"/>
    </source>
</evidence>
<dbReference type="InterPro" id="IPR022418">
    <property type="entry name" value="Porphobilinogen_deaminase_C"/>
</dbReference>
<evidence type="ECO:0000313" key="12">
    <source>
        <dbReference type="Proteomes" id="UP000036923"/>
    </source>
</evidence>
<dbReference type="PIRSF" id="PIRSF001438">
    <property type="entry name" value="4pyrrol_synth_OHMeBilane_synth"/>
    <property type="match status" value="1"/>
</dbReference>
<name>A0A0L6JQN6_9FIRM</name>
<comment type="caution">
    <text evidence="11">The sequence shown here is derived from an EMBL/GenBank/DDBJ whole genome shotgun (WGS) entry which is preliminary data.</text>
</comment>
<dbReference type="CDD" id="cd13646">
    <property type="entry name" value="PBP2_EcHMBS_like"/>
    <property type="match status" value="1"/>
</dbReference>
<comment type="similarity">
    <text evidence="3 8">Belongs to the HMBS family.</text>
</comment>
<dbReference type="InterPro" id="IPR022417">
    <property type="entry name" value="Porphobilin_deaminase_N"/>
</dbReference>
<dbReference type="GO" id="GO:0004418">
    <property type="term" value="F:hydroxymethylbilane synthase activity"/>
    <property type="evidence" value="ECO:0007669"/>
    <property type="project" value="UniProtKB-UniRule"/>
</dbReference>
<dbReference type="RefSeq" id="WP_036939054.1">
    <property type="nucleotide sequence ID" value="NZ_JQKC01000008.1"/>
</dbReference>
<evidence type="ECO:0000256" key="7">
    <source>
        <dbReference type="ARBA" id="ARBA00048169"/>
    </source>
</evidence>
<gene>
    <name evidence="8" type="primary">hemC</name>
    <name evidence="11" type="ORF">Bccel_3276</name>
</gene>
<dbReference type="eggNOG" id="COG0181">
    <property type="taxonomic scope" value="Bacteria"/>
</dbReference>
<dbReference type="InterPro" id="IPR036803">
    <property type="entry name" value="Porphobilinogen_deaminase_C_sf"/>
</dbReference>
<evidence type="ECO:0000259" key="9">
    <source>
        <dbReference type="Pfam" id="PF01379"/>
    </source>
</evidence>
<evidence type="ECO:0000259" key="10">
    <source>
        <dbReference type="Pfam" id="PF03900"/>
    </source>
</evidence>
<dbReference type="FunFam" id="3.40.190.10:FF:000005">
    <property type="entry name" value="Porphobilinogen deaminase"/>
    <property type="match status" value="1"/>
</dbReference>
<dbReference type="SUPFAM" id="SSF53850">
    <property type="entry name" value="Periplasmic binding protein-like II"/>
    <property type="match status" value="1"/>
</dbReference>
<dbReference type="PROSITE" id="PS00533">
    <property type="entry name" value="PORPHOBILINOGEN_DEAM"/>
    <property type="match status" value="1"/>
</dbReference>
<accession>A0A0L6JQN6</accession>
<organism evidence="11 12">
    <name type="scientific">Pseudobacteroides cellulosolvens ATCC 35603 = DSM 2933</name>
    <dbReference type="NCBI Taxonomy" id="398512"/>
    <lineage>
        <taxon>Bacteria</taxon>
        <taxon>Bacillati</taxon>
        <taxon>Bacillota</taxon>
        <taxon>Clostridia</taxon>
        <taxon>Eubacteriales</taxon>
        <taxon>Oscillospiraceae</taxon>
        <taxon>Pseudobacteroides</taxon>
    </lineage>
</organism>
<comment type="miscellaneous">
    <text evidence="8">The porphobilinogen subunits are added to the dipyrromethane group.</text>
</comment>
<evidence type="ECO:0000256" key="4">
    <source>
        <dbReference type="ARBA" id="ARBA00011245"/>
    </source>
</evidence>
<evidence type="ECO:0000256" key="2">
    <source>
        <dbReference type="ARBA" id="ARBA00004735"/>
    </source>
</evidence>
<dbReference type="STRING" id="398512.Bccel_3276"/>
<dbReference type="AlphaFoldDB" id="A0A0L6JQN6"/>
<dbReference type="InterPro" id="IPR000860">
    <property type="entry name" value="HemC"/>
</dbReference>
<dbReference type="FunFam" id="3.40.190.10:FF:000004">
    <property type="entry name" value="Porphobilinogen deaminase"/>
    <property type="match status" value="1"/>
</dbReference>
<dbReference type="EC" id="2.5.1.61" evidence="8"/>
<keyword evidence="5 8" id="KW-0808">Transferase</keyword>
<evidence type="ECO:0000256" key="6">
    <source>
        <dbReference type="ARBA" id="ARBA00023244"/>
    </source>
</evidence>
<dbReference type="Pfam" id="PF01379">
    <property type="entry name" value="Porphobil_deam"/>
    <property type="match status" value="1"/>
</dbReference>
<keyword evidence="6 8" id="KW-0627">Porphyrin biosynthesis</keyword>
<dbReference type="PANTHER" id="PTHR11557">
    <property type="entry name" value="PORPHOBILINOGEN DEAMINASE"/>
    <property type="match status" value="1"/>
</dbReference>
<feature type="domain" description="Porphobilinogen deaminase C-terminal" evidence="10">
    <location>
        <begin position="224"/>
        <end position="293"/>
    </location>
</feature>
<protein>
    <recommendedName>
        <fullName evidence="8">Porphobilinogen deaminase</fullName>
        <shortName evidence="8">PBG</shortName>
        <ecNumber evidence="8">2.5.1.61</ecNumber>
    </recommendedName>
    <alternativeName>
        <fullName evidence="8">Hydroxymethylbilane synthase</fullName>
        <shortName evidence="8">HMBS</shortName>
    </alternativeName>
    <alternativeName>
        <fullName evidence="8">Pre-uroporphyrinogen synthase</fullName>
    </alternativeName>
</protein>
<comment type="function">
    <text evidence="1 8">Tetrapolymerization of the monopyrrole PBG into the hydroxymethylbilane pre-uroporphyrinogen in several discrete steps.</text>
</comment>
<comment type="cofactor">
    <cofactor evidence="8">
        <name>dipyrromethane</name>
        <dbReference type="ChEBI" id="CHEBI:60342"/>
    </cofactor>
    <text evidence="8">Binds 1 dipyrromethane group covalently.</text>
</comment>
<dbReference type="HAMAP" id="MF_00260">
    <property type="entry name" value="Porphobil_deam"/>
    <property type="match status" value="1"/>
</dbReference>
<dbReference type="Pfam" id="PF03900">
    <property type="entry name" value="Porphobil_deamC"/>
    <property type="match status" value="1"/>
</dbReference>
<feature type="domain" description="Porphobilinogen deaminase N-terminal" evidence="9">
    <location>
        <begin position="5"/>
        <end position="209"/>
    </location>
</feature>
<dbReference type="InterPro" id="IPR022419">
    <property type="entry name" value="Porphobilin_deaminase_cofac_BS"/>
</dbReference>
<dbReference type="OrthoDB" id="9810298at2"/>
<dbReference type="Proteomes" id="UP000036923">
    <property type="component" value="Unassembled WGS sequence"/>
</dbReference>
<dbReference type="Gene3D" id="3.40.190.10">
    <property type="entry name" value="Periplasmic binding protein-like II"/>
    <property type="match status" value="2"/>
</dbReference>
<comment type="pathway">
    <text evidence="2">Porphyrin-containing compound metabolism; protoporphyrin-IX biosynthesis; coproporphyrinogen-III from 5-aminolevulinate: step 2/4.</text>
</comment>
<dbReference type="PATRIC" id="fig|398512.5.peg.3434"/>
<feature type="modified residue" description="S-(dipyrrolylmethanemethyl)cysteine" evidence="8">
    <location>
        <position position="240"/>
    </location>
</feature>
<dbReference type="NCBIfam" id="TIGR00212">
    <property type="entry name" value="hemC"/>
    <property type="match status" value="1"/>
</dbReference>
<comment type="subunit">
    <text evidence="4 8">Monomer.</text>
</comment>